<dbReference type="SUPFAM" id="SSF88723">
    <property type="entry name" value="PIN domain-like"/>
    <property type="match status" value="1"/>
</dbReference>
<dbReference type="KEGG" id="dwu:DVJ83_17905"/>
<protein>
    <recommendedName>
        <fullName evidence="3">PIN domain-containing protein</fullName>
    </recommendedName>
</protein>
<evidence type="ECO:0000313" key="1">
    <source>
        <dbReference type="EMBL" id="AXH00974.1"/>
    </source>
</evidence>
<sequence length="96" mass="10718">MPWSEKPLPLGMGPVTKNLSVIGVALDEATPTILWDQAGLAFRNYAARRRQSGGQHPRRFLADFLIGAHAQHLEATLYTLDPQHYRLSFAELPLLP</sequence>
<evidence type="ECO:0008006" key="3">
    <source>
        <dbReference type="Google" id="ProtNLM"/>
    </source>
</evidence>
<evidence type="ECO:0000313" key="2">
    <source>
        <dbReference type="Proteomes" id="UP000253744"/>
    </source>
</evidence>
<geneLocation type="plasmid" evidence="2">
    <name>pdrdi</name>
</geneLocation>
<reference evidence="1 2" key="1">
    <citation type="submission" date="2018-07" db="EMBL/GenBank/DDBJ databases">
        <title>Complete Genome and Methylome Analysis of Deinococcus wulumuqiensis NEB 479.</title>
        <authorList>
            <person name="Fomenkov A."/>
            <person name="Luyten Y."/>
            <person name="Vincze T."/>
            <person name="Anton B.P."/>
            <person name="Clark T."/>
            <person name="Roberts R.J."/>
            <person name="Morgan R.D."/>
        </authorList>
    </citation>
    <scope>NUCLEOTIDE SEQUENCE [LARGE SCALE GENOMIC DNA]</scope>
    <source>
        <strain evidence="1 2">NEB 479</strain>
        <plasmid evidence="2">Plasmid pdrdi</plasmid>
    </source>
</reference>
<dbReference type="InterPro" id="IPR029060">
    <property type="entry name" value="PIN-like_dom_sf"/>
</dbReference>
<gene>
    <name evidence="1" type="ORF">DVJ83_17905</name>
</gene>
<dbReference type="Proteomes" id="UP000253744">
    <property type="component" value="Plasmid pDrdI"/>
</dbReference>
<accession>A0A345IMQ1</accession>
<proteinExistence type="predicted"/>
<keyword evidence="1" id="KW-0614">Plasmid</keyword>
<name>A0A345IMQ1_9DEIO</name>
<organism evidence="1 2">
    <name type="scientific">Deinococcus wulumuqiensis</name>
    <dbReference type="NCBI Taxonomy" id="980427"/>
    <lineage>
        <taxon>Bacteria</taxon>
        <taxon>Thermotogati</taxon>
        <taxon>Deinococcota</taxon>
        <taxon>Deinococci</taxon>
        <taxon>Deinococcales</taxon>
        <taxon>Deinococcaceae</taxon>
        <taxon>Deinococcus</taxon>
    </lineage>
</organism>
<dbReference type="EMBL" id="CP031163">
    <property type="protein sequence ID" value="AXH00974.1"/>
    <property type="molecule type" value="Genomic_DNA"/>
</dbReference>
<dbReference type="AlphaFoldDB" id="A0A345IMQ1"/>